<dbReference type="Proteomes" id="UP001217838">
    <property type="component" value="Unassembled WGS sequence"/>
</dbReference>
<evidence type="ECO:0000259" key="1">
    <source>
        <dbReference type="Pfam" id="PF09937"/>
    </source>
</evidence>
<feature type="domain" description="DUF2169" evidence="1">
    <location>
        <begin position="25"/>
        <end position="300"/>
    </location>
</feature>
<organism evidence="2 3">
    <name type="scientific">Nannocystis radixulma</name>
    <dbReference type="NCBI Taxonomy" id="2995305"/>
    <lineage>
        <taxon>Bacteria</taxon>
        <taxon>Pseudomonadati</taxon>
        <taxon>Myxococcota</taxon>
        <taxon>Polyangia</taxon>
        <taxon>Nannocystales</taxon>
        <taxon>Nannocystaceae</taxon>
        <taxon>Nannocystis</taxon>
    </lineage>
</organism>
<evidence type="ECO:0000313" key="3">
    <source>
        <dbReference type="Proteomes" id="UP001217838"/>
    </source>
</evidence>
<name>A0ABT5BDX4_9BACT</name>
<proteinExistence type="predicted"/>
<comment type="caution">
    <text evidence="2">The sequence shown here is derived from an EMBL/GenBank/DDBJ whole genome shotgun (WGS) entry which is preliminary data.</text>
</comment>
<keyword evidence="3" id="KW-1185">Reference proteome</keyword>
<sequence>MKLHNLTPYPAHLFRGCIDEERVLAGVIVRIAHDIVDGRLRPAADQPWPVSAGPYQGPLGPMPGDQRFVRDGVDVLLFGAARSDRGRPAPRIDVAVQVGRTWRSELVAWGERVWRTGITGLVPSAPEPVSAVPLTLAHAYGGADEWDGLEVAYPDNPEGRGFYLERSRAHGRLLPNLEDPAAPIRAWDDRPEPVGTGACPQHFGPRVRRGLDIDATTGAVRQIKPAFFNDAFPKMIAPRALPGDQVVIHGVREDGPLVFSLPPIALRVGVQIGDDGGERTPVLDQIGVDADARRVFLTYRYPFRYVVTPHQRRSCTLGLVEPD</sequence>
<evidence type="ECO:0000313" key="2">
    <source>
        <dbReference type="EMBL" id="MDC0672350.1"/>
    </source>
</evidence>
<reference evidence="2 3" key="1">
    <citation type="submission" date="2022-11" db="EMBL/GenBank/DDBJ databases">
        <title>Minimal conservation of predation-associated metabolite biosynthetic gene clusters underscores biosynthetic potential of Myxococcota including descriptions for ten novel species: Archangium lansinium sp. nov., Myxococcus landrumus sp. nov., Nannocystis bai.</title>
        <authorList>
            <person name="Ahearne A."/>
            <person name="Stevens C."/>
            <person name="Dowd S."/>
        </authorList>
    </citation>
    <scope>NUCLEOTIDE SEQUENCE [LARGE SCALE GENOMIC DNA]</scope>
    <source>
        <strain evidence="2 3">NCELM</strain>
    </source>
</reference>
<dbReference type="RefSeq" id="WP_272003894.1">
    <property type="nucleotide sequence ID" value="NZ_JAQNDN010000019.1"/>
</dbReference>
<dbReference type="Pfam" id="PF09937">
    <property type="entry name" value="DUF2169"/>
    <property type="match status" value="1"/>
</dbReference>
<protein>
    <submittedName>
        <fullName evidence="2">DUF2169 domain-containing protein</fullName>
    </submittedName>
</protein>
<dbReference type="InterPro" id="IPR018683">
    <property type="entry name" value="DUF2169"/>
</dbReference>
<dbReference type="EMBL" id="JAQNDN010000019">
    <property type="protein sequence ID" value="MDC0672350.1"/>
    <property type="molecule type" value="Genomic_DNA"/>
</dbReference>
<accession>A0ABT5BDX4</accession>
<gene>
    <name evidence="2" type="ORF">POL58_31670</name>
</gene>